<dbReference type="InterPro" id="IPR031052">
    <property type="entry name" value="FHY3/FAR1"/>
</dbReference>
<dbReference type="PANTHER" id="PTHR31669:SF251">
    <property type="entry name" value="PROTEIN FAR1-RELATED SEQUENCE"/>
    <property type="match status" value="1"/>
</dbReference>
<keyword evidence="3" id="KW-1185">Reference proteome</keyword>
<dbReference type="EMBL" id="CAJVPQ010002275">
    <property type="protein sequence ID" value="CAG8590460.1"/>
    <property type="molecule type" value="Genomic_DNA"/>
</dbReference>
<evidence type="ECO:0000313" key="2">
    <source>
        <dbReference type="EMBL" id="CAG8590460.1"/>
    </source>
</evidence>
<feature type="domain" description="MULE transposase" evidence="1">
    <location>
        <begin position="1"/>
        <end position="76"/>
    </location>
</feature>
<dbReference type="InterPro" id="IPR018289">
    <property type="entry name" value="MULE_transposase_dom"/>
</dbReference>
<accession>A0A9N9C685</accession>
<reference evidence="2" key="1">
    <citation type="submission" date="2021-06" db="EMBL/GenBank/DDBJ databases">
        <authorList>
            <person name="Kallberg Y."/>
            <person name="Tangrot J."/>
            <person name="Rosling A."/>
        </authorList>
    </citation>
    <scope>NUCLEOTIDE SEQUENCE</scope>
    <source>
        <strain evidence="2">UK204</strain>
    </source>
</reference>
<dbReference type="Proteomes" id="UP000789570">
    <property type="component" value="Unassembled WGS sequence"/>
</dbReference>
<evidence type="ECO:0000313" key="3">
    <source>
        <dbReference type="Proteomes" id="UP000789570"/>
    </source>
</evidence>
<comment type="caution">
    <text evidence="2">The sequence shown here is derived from an EMBL/GenBank/DDBJ whole genome shotgun (WGS) entry which is preliminary data.</text>
</comment>
<dbReference type="PANTHER" id="PTHR31669">
    <property type="entry name" value="PROTEIN FAR1-RELATED SEQUENCE 10-RELATED"/>
    <property type="match status" value="1"/>
</dbReference>
<proteinExistence type="predicted"/>
<dbReference type="OrthoDB" id="2402896at2759"/>
<gene>
    <name evidence="2" type="ORF">FCALED_LOCUS8066</name>
</gene>
<protein>
    <submittedName>
        <fullName evidence="2">7053_t:CDS:1</fullName>
    </submittedName>
</protein>
<evidence type="ECO:0000259" key="1">
    <source>
        <dbReference type="Pfam" id="PF10551"/>
    </source>
</evidence>
<dbReference type="AlphaFoldDB" id="A0A9N9C685"/>
<name>A0A9N9C685_9GLOM</name>
<dbReference type="GO" id="GO:0006355">
    <property type="term" value="P:regulation of DNA-templated transcription"/>
    <property type="evidence" value="ECO:0007669"/>
    <property type="project" value="InterPro"/>
</dbReference>
<dbReference type="Pfam" id="PF10551">
    <property type="entry name" value="MULE"/>
    <property type="match status" value="1"/>
</dbReference>
<organism evidence="2 3">
    <name type="scientific">Funneliformis caledonium</name>
    <dbReference type="NCBI Taxonomy" id="1117310"/>
    <lineage>
        <taxon>Eukaryota</taxon>
        <taxon>Fungi</taxon>
        <taxon>Fungi incertae sedis</taxon>
        <taxon>Mucoromycota</taxon>
        <taxon>Glomeromycotina</taxon>
        <taxon>Glomeromycetes</taxon>
        <taxon>Glomerales</taxon>
        <taxon>Glomeraceae</taxon>
        <taxon>Funneliformis</taxon>
    </lineage>
</organism>
<sequence length="143" mass="16711">MPFGIFTGVNNFGQSICFAGALMCQETIDCFAWIFKSFLKMINNHLPKAILTDTISNAIQITFDHNTKHVLSFYKCIKEYDIENFIVKWEEFKINFLNAKAYLDRIDKVKEKWIPCFNRDTFLADMTSTQHEESIEAFESVLE</sequence>